<dbReference type="PIRSF" id="PIRSF000077">
    <property type="entry name" value="Thioredoxin"/>
    <property type="match status" value="1"/>
</dbReference>
<dbReference type="PRINTS" id="PR00421">
    <property type="entry name" value="THIOREDOXIN"/>
</dbReference>
<dbReference type="PROSITE" id="PS00194">
    <property type="entry name" value="THIOREDOXIN_1"/>
    <property type="match status" value="1"/>
</dbReference>
<feature type="disulfide bond" description="Redox-active" evidence="9">
    <location>
        <begin position="28"/>
        <end position="31"/>
    </location>
</feature>
<feature type="site" description="Deprotonates C-terminal active site Cys" evidence="8">
    <location>
        <position position="22"/>
    </location>
</feature>
<dbReference type="KEGG" id="ock:EXM22_10130"/>
<protein>
    <recommendedName>
        <fullName evidence="6 7">Thioredoxin</fullName>
    </recommendedName>
</protein>
<evidence type="ECO:0000256" key="2">
    <source>
        <dbReference type="ARBA" id="ARBA00022448"/>
    </source>
</evidence>
<gene>
    <name evidence="11" type="primary">trxA</name>
    <name evidence="11" type="ORF">EXM22_10130</name>
</gene>
<evidence type="ECO:0000259" key="10">
    <source>
        <dbReference type="PROSITE" id="PS51352"/>
    </source>
</evidence>
<feature type="site" description="Contributes to redox potential value" evidence="8">
    <location>
        <position position="29"/>
    </location>
</feature>
<dbReference type="CDD" id="cd02947">
    <property type="entry name" value="TRX_family"/>
    <property type="match status" value="1"/>
</dbReference>
<dbReference type="InterPro" id="IPR017937">
    <property type="entry name" value="Thioredoxin_CS"/>
</dbReference>
<accession>A0A5C1QLY2</accession>
<dbReference type="InterPro" id="IPR005746">
    <property type="entry name" value="Thioredoxin"/>
</dbReference>
<comment type="similarity">
    <text evidence="1 7">Belongs to the thioredoxin family.</text>
</comment>
<proteinExistence type="inferred from homology"/>
<sequence>MAVLPPSFEDLVQSSDLPVLVDFYADWCGPCKLVSPVIAQLAKEYKGRIVTVKINTERRGALASKYSIQSIPTIMLFHKGKQLMRLQGAHPYESLKAELEKRLS</sequence>
<dbReference type="FunFam" id="3.40.30.10:FF:000001">
    <property type="entry name" value="Thioredoxin"/>
    <property type="match status" value="1"/>
</dbReference>
<evidence type="ECO:0000256" key="6">
    <source>
        <dbReference type="NCBIfam" id="TIGR01068"/>
    </source>
</evidence>
<dbReference type="PANTHER" id="PTHR45663:SF11">
    <property type="entry name" value="GEO12009P1"/>
    <property type="match status" value="1"/>
</dbReference>
<dbReference type="Gene3D" id="3.40.30.10">
    <property type="entry name" value="Glutaredoxin"/>
    <property type="match status" value="1"/>
</dbReference>
<feature type="active site" description="Nucleophile" evidence="8">
    <location>
        <position position="28"/>
    </location>
</feature>
<evidence type="ECO:0000256" key="9">
    <source>
        <dbReference type="PIRSR" id="PIRSR000077-4"/>
    </source>
</evidence>
<dbReference type="EMBL" id="CP036150">
    <property type="protein sequence ID" value="QEN08328.1"/>
    <property type="molecule type" value="Genomic_DNA"/>
</dbReference>
<dbReference type="InterPro" id="IPR036249">
    <property type="entry name" value="Thioredoxin-like_sf"/>
</dbReference>
<keyword evidence="5 9" id="KW-0676">Redox-active center</keyword>
<dbReference type="OrthoDB" id="9790390at2"/>
<evidence type="ECO:0000256" key="4">
    <source>
        <dbReference type="ARBA" id="ARBA00023157"/>
    </source>
</evidence>
<dbReference type="Proteomes" id="UP000324209">
    <property type="component" value="Chromosome"/>
</dbReference>
<dbReference type="RefSeq" id="WP_149486408.1">
    <property type="nucleotide sequence ID" value="NZ_CP036150.1"/>
</dbReference>
<evidence type="ECO:0000256" key="8">
    <source>
        <dbReference type="PIRSR" id="PIRSR000077-1"/>
    </source>
</evidence>
<evidence type="ECO:0000256" key="5">
    <source>
        <dbReference type="ARBA" id="ARBA00023284"/>
    </source>
</evidence>
<keyword evidence="4 9" id="KW-1015">Disulfide bond</keyword>
<evidence type="ECO:0000256" key="1">
    <source>
        <dbReference type="ARBA" id="ARBA00008987"/>
    </source>
</evidence>
<keyword evidence="12" id="KW-1185">Reference proteome</keyword>
<feature type="active site" description="Nucleophile" evidence="8">
    <location>
        <position position="31"/>
    </location>
</feature>
<dbReference type="NCBIfam" id="TIGR01068">
    <property type="entry name" value="thioredoxin"/>
    <property type="match status" value="1"/>
</dbReference>
<evidence type="ECO:0000313" key="11">
    <source>
        <dbReference type="EMBL" id="QEN08328.1"/>
    </source>
</evidence>
<reference evidence="11 12" key="1">
    <citation type="submission" date="2019-02" db="EMBL/GenBank/DDBJ databases">
        <title>Complete Genome Sequence and Methylome Analysis of free living Spirochaetas.</title>
        <authorList>
            <person name="Fomenkov A."/>
            <person name="Dubinina G."/>
            <person name="Leshcheva N."/>
            <person name="Mikheeva N."/>
            <person name="Grabovich M."/>
            <person name="Vincze T."/>
            <person name="Roberts R.J."/>
        </authorList>
    </citation>
    <scope>NUCLEOTIDE SEQUENCE [LARGE SCALE GENOMIC DNA]</scope>
    <source>
        <strain evidence="11 12">K2</strain>
    </source>
</reference>
<dbReference type="PROSITE" id="PS51352">
    <property type="entry name" value="THIOREDOXIN_2"/>
    <property type="match status" value="1"/>
</dbReference>
<dbReference type="InterPro" id="IPR013766">
    <property type="entry name" value="Thioredoxin_domain"/>
</dbReference>
<evidence type="ECO:0000313" key="12">
    <source>
        <dbReference type="Proteomes" id="UP000324209"/>
    </source>
</evidence>
<dbReference type="AlphaFoldDB" id="A0A5C1QLY2"/>
<feature type="site" description="Contributes to redox potential value" evidence="8">
    <location>
        <position position="30"/>
    </location>
</feature>
<name>A0A5C1QLY2_9SPIO</name>
<evidence type="ECO:0000256" key="3">
    <source>
        <dbReference type="ARBA" id="ARBA00022982"/>
    </source>
</evidence>
<keyword evidence="2" id="KW-0813">Transport</keyword>
<dbReference type="PANTHER" id="PTHR45663">
    <property type="entry name" value="GEO12009P1"/>
    <property type="match status" value="1"/>
</dbReference>
<dbReference type="GO" id="GO:0005737">
    <property type="term" value="C:cytoplasm"/>
    <property type="evidence" value="ECO:0007669"/>
    <property type="project" value="TreeGrafter"/>
</dbReference>
<feature type="domain" description="Thioredoxin" evidence="10">
    <location>
        <begin position="1"/>
        <end position="104"/>
    </location>
</feature>
<dbReference type="Pfam" id="PF00085">
    <property type="entry name" value="Thioredoxin"/>
    <property type="match status" value="1"/>
</dbReference>
<evidence type="ECO:0000256" key="7">
    <source>
        <dbReference type="PIRNR" id="PIRNR000077"/>
    </source>
</evidence>
<keyword evidence="3" id="KW-0249">Electron transport</keyword>
<dbReference type="GO" id="GO:0015035">
    <property type="term" value="F:protein-disulfide reductase activity"/>
    <property type="evidence" value="ECO:0007669"/>
    <property type="project" value="UniProtKB-UniRule"/>
</dbReference>
<organism evidence="11 12">
    <name type="scientific">Oceanispirochaeta crateris</name>
    <dbReference type="NCBI Taxonomy" id="2518645"/>
    <lineage>
        <taxon>Bacteria</taxon>
        <taxon>Pseudomonadati</taxon>
        <taxon>Spirochaetota</taxon>
        <taxon>Spirochaetia</taxon>
        <taxon>Spirochaetales</taxon>
        <taxon>Spirochaetaceae</taxon>
        <taxon>Oceanispirochaeta</taxon>
    </lineage>
</organism>
<dbReference type="SUPFAM" id="SSF52833">
    <property type="entry name" value="Thioredoxin-like"/>
    <property type="match status" value="1"/>
</dbReference>